<reference evidence="1 2" key="1">
    <citation type="submission" date="2024-06" db="EMBL/GenBank/DDBJ databases">
        <title>The Natural Products Discovery Center: Release of the First 8490 Sequenced Strains for Exploring Actinobacteria Biosynthetic Diversity.</title>
        <authorList>
            <person name="Kalkreuter E."/>
            <person name="Kautsar S.A."/>
            <person name="Yang D."/>
            <person name="Bader C.D."/>
            <person name="Teijaro C.N."/>
            <person name="Fluegel L."/>
            <person name="Davis C.M."/>
            <person name="Simpson J.R."/>
            <person name="Lauterbach L."/>
            <person name="Steele A.D."/>
            <person name="Gui C."/>
            <person name="Meng S."/>
            <person name="Li G."/>
            <person name="Viehrig K."/>
            <person name="Ye F."/>
            <person name="Su P."/>
            <person name="Kiefer A.F."/>
            <person name="Nichols A."/>
            <person name="Cepeda A.J."/>
            <person name="Yan W."/>
            <person name="Fan B."/>
            <person name="Jiang Y."/>
            <person name="Adhikari A."/>
            <person name="Zheng C.-J."/>
            <person name="Schuster L."/>
            <person name="Cowan T.M."/>
            <person name="Smanski M.J."/>
            <person name="Chevrette M.G."/>
            <person name="De Carvalho L.P.S."/>
            <person name="Shen B."/>
        </authorList>
    </citation>
    <scope>NUCLEOTIDE SEQUENCE [LARGE SCALE GENOMIC DNA]</scope>
    <source>
        <strain evidence="1 2">NPDC048946</strain>
    </source>
</reference>
<accession>A0ABV3DBK8</accession>
<protein>
    <submittedName>
        <fullName evidence="1">Uncharacterized protein</fullName>
    </submittedName>
</protein>
<name>A0ABV3DBK8_9ACTN</name>
<sequence>MSEATPGRQAAAHAAPDVGAVLDTVYGRQRVMDVLNIPCDRPTVYLRPERGGLEWTVAVAELPNVLRQEVL</sequence>
<evidence type="ECO:0000313" key="1">
    <source>
        <dbReference type="EMBL" id="MEU8132577.1"/>
    </source>
</evidence>
<gene>
    <name evidence="1" type="ORF">AB0C36_03625</name>
</gene>
<dbReference type="RefSeq" id="WP_358348623.1">
    <property type="nucleotide sequence ID" value="NZ_JBEZFP010000006.1"/>
</dbReference>
<dbReference type="Proteomes" id="UP001551482">
    <property type="component" value="Unassembled WGS sequence"/>
</dbReference>
<evidence type="ECO:0000313" key="2">
    <source>
        <dbReference type="Proteomes" id="UP001551482"/>
    </source>
</evidence>
<dbReference type="EMBL" id="JBEZFP010000006">
    <property type="protein sequence ID" value="MEU8132577.1"/>
    <property type="molecule type" value="Genomic_DNA"/>
</dbReference>
<keyword evidence="2" id="KW-1185">Reference proteome</keyword>
<proteinExistence type="predicted"/>
<comment type="caution">
    <text evidence="1">The sequence shown here is derived from an EMBL/GenBank/DDBJ whole genome shotgun (WGS) entry which is preliminary data.</text>
</comment>
<organism evidence="1 2">
    <name type="scientific">Streptodolium elevatio</name>
    <dbReference type="NCBI Taxonomy" id="3157996"/>
    <lineage>
        <taxon>Bacteria</taxon>
        <taxon>Bacillati</taxon>
        <taxon>Actinomycetota</taxon>
        <taxon>Actinomycetes</taxon>
        <taxon>Kitasatosporales</taxon>
        <taxon>Streptomycetaceae</taxon>
        <taxon>Streptodolium</taxon>
    </lineage>
</organism>